<dbReference type="OrthoDB" id="878730at2"/>
<proteinExistence type="predicted"/>
<evidence type="ECO:0000313" key="2">
    <source>
        <dbReference type="Proteomes" id="UP000294644"/>
    </source>
</evidence>
<dbReference type="AlphaFoldDB" id="A0A4R5D529"/>
<name>A0A4R5D529_9FLAO</name>
<evidence type="ECO:0008006" key="3">
    <source>
        <dbReference type="Google" id="ProtNLM"/>
    </source>
</evidence>
<dbReference type="InterPro" id="IPR022385">
    <property type="entry name" value="Rhs_assc_core"/>
</dbReference>
<evidence type="ECO:0000313" key="1">
    <source>
        <dbReference type="EMBL" id="TDE05213.1"/>
    </source>
</evidence>
<organism evidence="1 2">
    <name type="scientific">Flavobacterium sandaracinum</name>
    <dbReference type="NCBI Taxonomy" id="2541733"/>
    <lineage>
        <taxon>Bacteria</taxon>
        <taxon>Pseudomonadati</taxon>
        <taxon>Bacteroidota</taxon>
        <taxon>Flavobacteriia</taxon>
        <taxon>Flavobacteriales</taxon>
        <taxon>Flavobacteriaceae</taxon>
        <taxon>Flavobacterium</taxon>
    </lineage>
</organism>
<dbReference type="Gene3D" id="2.180.10.10">
    <property type="entry name" value="RHS repeat-associated core"/>
    <property type="match status" value="1"/>
</dbReference>
<dbReference type="PANTHER" id="PTHR32305">
    <property type="match status" value="1"/>
</dbReference>
<dbReference type="InterPro" id="IPR050708">
    <property type="entry name" value="T6SS_VgrG/RHS"/>
</dbReference>
<accession>A0A4R5D529</accession>
<dbReference type="NCBIfam" id="TIGR03696">
    <property type="entry name" value="Rhs_assc_core"/>
    <property type="match status" value="1"/>
</dbReference>
<gene>
    <name evidence="1" type="ORF">E0F91_06855</name>
</gene>
<dbReference type="Proteomes" id="UP000294644">
    <property type="component" value="Unassembled WGS sequence"/>
</dbReference>
<dbReference type="EMBL" id="SMFN01000006">
    <property type="protein sequence ID" value="TDE05213.1"/>
    <property type="molecule type" value="Genomic_DNA"/>
</dbReference>
<keyword evidence="2" id="KW-1185">Reference proteome</keyword>
<sequence length="195" mass="21700">MYDYGARNYDPALGRWMNIDPLAETSRRFSPYTYALNNPIYFIDPDGMQADDWKTDKNGHLTYNPFITKNNASDRLAEGEKYIRTTGTENVSNDAGNYTLTYNDDGSISSSNNNYGGDFPVISEFSERNNSERETAQSLEGTTLALIVLGLDVAKEIIGATFRLMNKNSTNFSPKLYTSGWTGGSVGRITTYNLG</sequence>
<reference evidence="1 2" key="1">
    <citation type="submission" date="2019-03" db="EMBL/GenBank/DDBJ databases">
        <title>Flavobacterium LB-D12 sp. nov., isolated from arctic soil.</title>
        <authorList>
            <person name="Chaudhary D.K."/>
        </authorList>
    </citation>
    <scope>NUCLEOTIDE SEQUENCE [LARGE SCALE GENOMIC DNA]</scope>
    <source>
        <strain evidence="1 2">LB-D12</strain>
    </source>
</reference>
<dbReference type="PANTHER" id="PTHR32305:SF15">
    <property type="entry name" value="PROTEIN RHSA-RELATED"/>
    <property type="match status" value="1"/>
</dbReference>
<protein>
    <recommendedName>
        <fullName evidence="3">RHS repeat-associated core domain-containing protein</fullName>
    </recommendedName>
</protein>
<comment type="caution">
    <text evidence="1">The sequence shown here is derived from an EMBL/GenBank/DDBJ whole genome shotgun (WGS) entry which is preliminary data.</text>
</comment>